<accession>A0A0D0DEX5</accession>
<dbReference type="Proteomes" id="UP000054538">
    <property type="component" value="Unassembled WGS sequence"/>
</dbReference>
<sequence length="52" mass="6068">MSVEEQLTISLYRCVTGLSSHHVAKRFQCFPDTITKYLKAILFFFTSDPFYS</sequence>
<keyword evidence="3" id="KW-1185">Reference proteome</keyword>
<reference evidence="3" key="2">
    <citation type="submission" date="2015-01" db="EMBL/GenBank/DDBJ databases">
        <title>Evolutionary Origins and Diversification of the Mycorrhizal Mutualists.</title>
        <authorList>
            <consortium name="DOE Joint Genome Institute"/>
            <consortium name="Mycorrhizal Genomics Consortium"/>
            <person name="Kohler A."/>
            <person name="Kuo A."/>
            <person name="Nagy L.G."/>
            <person name="Floudas D."/>
            <person name="Copeland A."/>
            <person name="Barry K.W."/>
            <person name="Cichocki N."/>
            <person name="Veneault-Fourrey C."/>
            <person name="LaButti K."/>
            <person name="Lindquist E.A."/>
            <person name="Lipzen A."/>
            <person name="Lundell T."/>
            <person name="Morin E."/>
            <person name="Murat C."/>
            <person name="Riley R."/>
            <person name="Ohm R."/>
            <person name="Sun H."/>
            <person name="Tunlid A."/>
            <person name="Henrissat B."/>
            <person name="Grigoriev I.V."/>
            <person name="Hibbett D.S."/>
            <person name="Martin F."/>
        </authorList>
    </citation>
    <scope>NUCLEOTIDE SEQUENCE [LARGE SCALE GENOMIC DNA]</scope>
    <source>
        <strain evidence="3">Ve08.2h10</strain>
    </source>
</reference>
<dbReference type="Pfam" id="PF26138">
    <property type="entry name" value="DUF8040"/>
    <property type="match status" value="1"/>
</dbReference>
<feature type="non-terminal residue" evidence="2">
    <location>
        <position position="52"/>
    </location>
</feature>
<gene>
    <name evidence="2" type="ORF">PAXRUDRAFT_57760</name>
</gene>
<feature type="domain" description="DUF8040" evidence="1">
    <location>
        <begin position="1"/>
        <end position="44"/>
    </location>
</feature>
<proteinExistence type="predicted"/>
<evidence type="ECO:0000313" key="3">
    <source>
        <dbReference type="Proteomes" id="UP000054538"/>
    </source>
</evidence>
<dbReference type="AlphaFoldDB" id="A0A0D0DEX5"/>
<dbReference type="InterPro" id="IPR058353">
    <property type="entry name" value="DUF8040"/>
</dbReference>
<protein>
    <recommendedName>
        <fullName evidence="1">DUF8040 domain-containing protein</fullName>
    </recommendedName>
</protein>
<dbReference type="OrthoDB" id="2635811at2759"/>
<organism evidence="2 3">
    <name type="scientific">Paxillus rubicundulus Ve08.2h10</name>
    <dbReference type="NCBI Taxonomy" id="930991"/>
    <lineage>
        <taxon>Eukaryota</taxon>
        <taxon>Fungi</taxon>
        <taxon>Dikarya</taxon>
        <taxon>Basidiomycota</taxon>
        <taxon>Agaricomycotina</taxon>
        <taxon>Agaricomycetes</taxon>
        <taxon>Agaricomycetidae</taxon>
        <taxon>Boletales</taxon>
        <taxon>Paxilineae</taxon>
        <taxon>Paxillaceae</taxon>
        <taxon>Paxillus</taxon>
    </lineage>
</organism>
<evidence type="ECO:0000259" key="1">
    <source>
        <dbReference type="Pfam" id="PF26138"/>
    </source>
</evidence>
<name>A0A0D0DEX5_9AGAM</name>
<dbReference type="HOGENOM" id="CLU_200854_1_0_1"/>
<evidence type="ECO:0000313" key="2">
    <source>
        <dbReference type="EMBL" id="KIK76170.1"/>
    </source>
</evidence>
<dbReference type="InParanoid" id="A0A0D0DEX5"/>
<reference evidence="2 3" key="1">
    <citation type="submission" date="2014-04" db="EMBL/GenBank/DDBJ databases">
        <authorList>
            <consortium name="DOE Joint Genome Institute"/>
            <person name="Kuo A."/>
            <person name="Kohler A."/>
            <person name="Jargeat P."/>
            <person name="Nagy L.G."/>
            <person name="Floudas D."/>
            <person name="Copeland A."/>
            <person name="Barry K.W."/>
            <person name="Cichocki N."/>
            <person name="Veneault-Fourrey C."/>
            <person name="LaButti K."/>
            <person name="Lindquist E.A."/>
            <person name="Lipzen A."/>
            <person name="Lundell T."/>
            <person name="Morin E."/>
            <person name="Murat C."/>
            <person name="Sun H."/>
            <person name="Tunlid A."/>
            <person name="Henrissat B."/>
            <person name="Grigoriev I.V."/>
            <person name="Hibbett D.S."/>
            <person name="Martin F."/>
            <person name="Nordberg H.P."/>
            <person name="Cantor M.N."/>
            <person name="Hua S.X."/>
        </authorList>
    </citation>
    <scope>NUCLEOTIDE SEQUENCE [LARGE SCALE GENOMIC DNA]</scope>
    <source>
        <strain evidence="2 3">Ve08.2h10</strain>
    </source>
</reference>
<dbReference type="EMBL" id="KN827635">
    <property type="protein sequence ID" value="KIK76170.1"/>
    <property type="molecule type" value="Genomic_DNA"/>
</dbReference>